<evidence type="ECO:0000313" key="3">
    <source>
        <dbReference type="EMBL" id="KAF9581695.1"/>
    </source>
</evidence>
<evidence type="ECO:0000259" key="2">
    <source>
        <dbReference type="PROSITE" id="PS51745"/>
    </source>
</evidence>
<dbReference type="PROSITE" id="PS51745">
    <property type="entry name" value="PB1"/>
    <property type="match status" value="1"/>
</dbReference>
<dbReference type="SMART" id="SM00666">
    <property type="entry name" value="PB1"/>
    <property type="match status" value="1"/>
</dbReference>
<dbReference type="GO" id="GO:0035091">
    <property type="term" value="F:phosphatidylinositol binding"/>
    <property type="evidence" value="ECO:0007669"/>
    <property type="project" value="InterPro"/>
</dbReference>
<evidence type="ECO:0000256" key="1">
    <source>
        <dbReference type="SAM" id="MobiDB-lite"/>
    </source>
</evidence>
<feature type="region of interest" description="Disordered" evidence="1">
    <location>
        <begin position="51"/>
        <end position="180"/>
    </location>
</feature>
<feature type="domain" description="PB1" evidence="2">
    <location>
        <begin position="185"/>
        <end position="259"/>
    </location>
</feature>
<evidence type="ECO:0000313" key="4">
    <source>
        <dbReference type="Proteomes" id="UP000780801"/>
    </source>
</evidence>
<reference evidence="3" key="1">
    <citation type="journal article" date="2020" name="Fungal Divers.">
        <title>Resolving the Mortierellaceae phylogeny through synthesis of multi-gene phylogenetics and phylogenomics.</title>
        <authorList>
            <person name="Vandepol N."/>
            <person name="Liber J."/>
            <person name="Desiro A."/>
            <person name="Na H."/>
            <person name="Kennedy M."/>
            <person name="Barry K."/>
            <person name="Grigoriev I.V."/>
            <person name="Miller A.N."/>
            <person name="O'Donnell K."/>
            <person name="Stajich J.E."/>
            <person name="Bonito G."/>
        </authorList>
    </citation>
    <scope>NUCLEOTIDE SEQUENCE</scope>
    <source>
        <strain evidence="3">KOD1015</strain>
    </source>
</reference>
<gene>
    <name evidence="3" type="primary">BEM1_2</name>
    <name evidence="3" type="ORF">BGW38_001195</name>
</gene>
<dbReference type="Proteomes" id="UP000780801">
    <property type="component" value="Unassembled WGS sequence"/>
</dbReference>
<sequence>MPIPLQTVDDKVSASRRSDLDGYVQELCRLPAKITQHPFVLELLSVKDGDMETLPGPGSSTPAPSKAEFYGEPTDRRPSTAMGTSRPHGNGATAGGGPGTGGGAFHKYKDETRSIDGSSPSTRSQATFSNPNTMSIPPLGNNNVNGSGANEMARGASGGGGGGESNGIHQASVAGNGAGSKAEDMIKVKISYEDDIMAIRIPVTITFRALQQKIFERLLCSHKELSYRDDRGDFASIQDNNDVRDAIDRSGGKLMIYVD</sequence>
<dbReference type="Pfam" id="PF00564">
    <property type="entry name" value="PB1"/>
    <property type="match status" value="1"/>
</dbReference>
<dbReference type="InterPro" id="IPR000270">
    <property type="entry name" value="PB1_dom"/>
</dbReference>
<dbReference type="SUPFAM" id="SSF54277">
    <property type="entry name" value="CAD &amp; PB1 domains"/>
    <property type="match status" value="1"/>
</dbReference>
<dbReference type="OrthoDB" id="548867at2759"/>
<keyword evidence="4" id="KW-1185">Reference proteome</keyword>
<dbReference type="InterPro" id="IPR036871">
    <property type="entry name" value="PX_dom_sf"/>
</dbReference>
<comment type="caution">
    <text evidence="3">The sequence shown here is derived from an EMBL/GenBank/DDBJ whole genome shotgun (WGS) entry which is preliminary data.</text>
</comment>
<organism evidence="3 4">
    <name type="scientific">Lunasporangiospora selenospora</name>
    <dbReference type="NCBI Taxonomy" id="979761"/>
    <lineage>
        <taxon>Eukaryota</taxon>
        <taxon>Fungi</taxon>
        <taxon>Fungi incertae sedis</taxon>
        <taxon>Mucoromycota</taxon>
        <taxon>Mortierellomycotina</taxon>
        <taxon>Mortierellomycetes</taxon>
        <taxon>Mortierellales</taxon>
        <taxon>Mortierellaceae</taxon>
        <taxon>Lunasporangiospora</taxon>
    </lineage>
</organism>
<feature type="compositionally biased region" description="Gly residues" evidence="1">
    <location>
        <begin position="92"/>
        <end position="104"/>
    </location>
</feature>
<feature type="compositionally biased region" description="Polar residues" evidence="1">
    <location>
        <begin position="115"/>
        <end position="148"/>
    </location>
</feature>
<protein>
    <submittedName>
        <fullName evidence="3">Bud emergence protein 1</fullName>
    </submittedName>
</protein>
<dbReference type="AlphaFoldDB" id="A0A9P6KEF0"/>
<dbReference type="CDD" id="cd05992">
    <property type="entry name" value="PB1"/>
    <property type="match status" value="1"/>
</dbReference>
<accession>A0A9P6KEF0</accession>
<dbReference type="Gene3D" id="3.10.20.90">
    <property type="entry name" value="Phosphatidylinositol 3-kinase Catalytic Subunit, Chain A, domain 1"/>
    <property type="match status" value="1"/>
</dbReference>
<name>A0A9P6KEF0_9FUNG</name>
<feature type="compositionally biased region" description="Gly residues" evidence="1">
    <location>
        <begin position="156"/>
        <end position="165"/>
    </location>
</feature>
<dbReference type="Gene3D" id="3.30.1520.10">
    <property type="entry name" value="Phox-like domain"/>
    <property type="match status" value="1"/>
</dbReference>
<dbReference type="SUPFAM" id="SSF64268">
    <property type="entry name" value="PX domain"/>
    <property type="match status" value="1"/>
</dbReference>
<dbReference type="EMBL" id="JAABOA010001365">
    <property type="protein sequence ID" value="KAF9581695.1"/>
    <property type="molecule type" value="Genomic_DNA"/>
</dbReference>
<proteinExistence type="predicted"/>
<dbReference type="InterPro" id="IPR053793">
    <property type="entry name" value="PB1-like"/>
</dbReference>